<dbReference type="PRINTS" id="PR00368">
    <property type="entry name" value="FADPNR"/>
</dbReference>
<dbReference type="EMBL" id="BSUM01000001">
    <property type="protein sequence ID" value="GMA30512.1"/>
    <property type="molecule type" value="Genomic_DNA"/>
</dbReference>
<evidence type="ECO:0000256" key="2">
    <source>
        <dbReference type="ARBA" id="ARBA00022630"/>
    </source>
</evidence>
<dbReference type="Proteomes" id="UP001157161">
    <property type="component" value="Unassembled WGS sequence"/>
</dbReference>
<feature type="domain" description="DNA-directed DNA polymerase family A palm" evidence="7">
    <location>
        <begin position="974"/>
        <end position="1197"/>
    </location>
</feature>
<dbReference type="NCBIfam" id="NF011538">
    <property type="entry name" value="PRK14975.1-1"/>
    <property type="match status" value="1"/>
</dbReference>
<dbReference type="GO" id="GO:0003677">
    <property type="term" value="F:DNA binding"/>
    <property type="evidence" value="ECO:0007669"/>
    <property type="project" value="InterPro"/>
</dbReference>
<evidence type="ECO:0000256" key="6">
    <source>
        <dbReference type="SAM" id="MobiDB-lite"/>
    </source>
</evidence>
<comment type="caution">
    <text evidence="8">The sequence shown here is derived from an EMBL/GenBank/DDBJ whole genome shotgun (WGS) entry which is preliminary data.</text>
</comment>
<feature type="compositionally biased region" description="Basic residues" evidence="6">
    <location>
        <begin position="514"/>
        <end position="523"/>
    </location>
</feature>
<reference evidence="8" key="2">
    <citation type="submission" date="2023-02" db="EMBL/GenBank/DDBJ databases">
        <authorList>
            <person name="Sun Q."/>
            <person name="Mori K."/>
        </authorList>
    </citation>
    <scope>NUCLEOTIDE SEQUENCE</scope>
    <source>
        <strain evidence="8">NBRC 112290</strain>
    </source>
</reference>
<keyword evidence="2" id="KW-0285">Flavoprotein</keyword>
<sequence length="1271" mass="135022">MTSSTTGTRRAASGRKTPRILILGGGYVGLYTAIRLRKQMGRRDVAIVIVDPRSYMTYQPFLPEAAAGSIEPRHVVAPHRRELKGTTTVNGRVTAIQHGDRAVQVTPANGEPYWVRYDHLVISLGAVARTLPIPGLAEVGMGFKQVEEAYALRNRVLGLMDQASSTWDPEQRRRMLTFTFVGGGFAGIEALGEVEDMARAACRDFDSISPDDLRFVLVEATARILPELGEELGGYALEQLRRRGIEMKLSTFLNSCEDGHVVLSTGEEFDSDTIVWTAGVKANPVLQQSDLPLDQMGRVTTDAHLRVVDADGAVVPGAWAAGDCAAVPDLAQGDGKFCAPTAQHAVRQSKHLGDNIVRFLSDEPTTEYVHANLGTVASLGLGKGVAQIFGVKLRGPVAWFMHRTYHLWAMPTANRKFRIVLDWTAALFFRREPVALGGVETPRAEFLAASAPAPGRDNVPTPPRSASDSSHHRTTSRRRGSPPRWAPPSASEEVDGAPPSPREAPLTATTRHAGQTHRRRRTKAAPILPGRAPPSAHGRCAPPTRLGRAPVAQLAEAAGLNPVQCGFESRRGHPVHTRRAAAPPLRRRTGAASVRTNRVFSADEDPIRAHRTPAVVAGGGRRRGDGVGGPWEGDGMVRDILLVERDASVHLVDGAAPAGAAPLVVVAPAGLPRAVAELEAEPDGVRWVWDSAFRRYPGLIAAGVRVARCWDLRLTRAILRASTVPPPALVHDAWPAHDPAWDAWDGDIGTAAATDPTLDGGDAATLFDLVGEAAGTAQSGSTGGAGSTGTAARDTLAEHHRQREVLDAVADPARRHRLRLLLAAESSGALAAVEIRYDGLPFDAELHGATLTRLLGPRTRPGVRPATLERLAGEIRAALDAPRLNPDSAPHLLRELRRNGLDVRSTSKWELQGLDHPVVAPLLEYKGLARLASANGWHWMDTWVGAGRFRSDYVPSGVVTGRWSSRGGGALSLPKIIRSAVVADPGWTFVVADAAQLEPRILAAMAGDGALLAAGARGDLYQGLVDAGAVDTREHAKVGMLGALYGATSGTSGLLVPRLARAYPRALGLVDDAARTGERGGVVTTWLGRSSPPASPEWREAQAAASGAGAGAEEERRARSRARDWGRFTRNFVVQGTAAEWALAWMAGVRQALRAMVPADTADTADTAHDGDRAPGRSPHLAFFLHDELVVHTPQEHADEVAAAVEHAAAQASRLLFPHLTTATGPPLVPLEVLETASYAGSVAEPDVADAVGAVDDGAEVDGVAPASAPS</sequence>
<gene>
    <name evidence="8" type="ORF">GCM10025875_05040</name>
</gene>
<evidence type="ECO:0000256" key="5">
    <source>
        <dbReference type="ARBA" id="ARBA00023027"/>
    </source>
</evidence>
<dbReference type="SUPFAM" id="SSF56672">
    <property type="entry name" value="DNA/RNA polymerases"/>
    <property type="match status" value="1"/>
</dbReference>
<feature type="region of interest" description="Disordered" evidence="6">
    <location>
        <begin position="568"/>
        <end position="593"/>
    </location>
</feature>
<evidence type="ECO:0000313" key="9">
    <source>
        <dbReference type="Proteomes" id="UP001157161"/>
    </source>
</evidence>
<dbReference type="Pfam" id="PF00476">
    <property type="entry name" value="DNA_pol_A"/>
    <property type="match status" value="1"/>
</dbReference>
<evidence type="ECO:0000256" key="3">
    <source>
        <dbReference type="ARBA" id="ARBA00022827"/>
    </source>
</evidence>
<evidence type="ECO:0000256" key="1">
    <source>
        <dbReference type="ARBA" id="ARBA00005272"/>
    </source>
</evidence>
<dbReference type="SUPFAM" id="SSF51905">
    <property type="entry name" value="FAD/NAD(P)-binding domain"/>
    <property type="match status" value="1"/>
</dbReference>
<dbReference type="InterPro" id="IPR045024">
    <property type="entry name" value="NDH-2"/>
</dbReference>
<feature type="compositionally biased region" description="Basic residues" evidence="6">
    <location>
        <begin position="472"/>
        <end position="481"/>
    </location>
</feature>
<feature type="compositionally biased region" description="Basic residues" evidence="6">
    <location>
        <begin position="572"/>
        <end position="589"/>
    </location>
</feature>
<evidence type="ECO:0000256" key="4">
    <source>
        <dbReference type="ARBA" id="ARBA00023002"/>
    </source>
</evidence>
<keyword evidence="3" id="KW-0274">FAD</keyword>
<dbReference type="Pfam" id="PF07992">
    <property type="entry name" value="Pyr_redox_2"/>
    <property type="match status" value="1"/>
</dbReference>
<dbReference type="Gene3D" id="3.50.50.100">
    <property type="match status" value="1"/>
</dbReference>
<dbReference type="InterPro" id="IPR036188">
    <property type="entry name" value="FAD/NAD-bd_sf"/>
</dbReference>
<protein>
    <recommendedName>
        <fullName evidence="7">DNA-directed DNA polymerase family A palm domain-containing protein</fullName>
    </recommendedName>
</protein>
<dbReference type="GO" id="GO:0006260">
    <property type="term" value="P:DNA replication"/>
    <property type="evidence" value="ECO:0007669"/>
    <property type="project" value="InterPro"/>
</dbReference>
<dbReference type="PANTHER" id="PTHR43706:SF45">
    <property type="entry name" value="NADH DEHYDROGENASE-LIKE PROTEIN RV1812C"/>
    <property type="match status" value="1"/>
</dbReference>
<dbReference type="InterPro" id="IPR023753">
    <property type="entry name" value="FAD/NAD-binding_dom"/>
</dbReference>
<keyword evidence="5" id="KW-0520">NAD</keyword>
<dbReference type="GO" id="GO:0003954">
    <property type="term" value="F:NADH dehydrogenase activity"/>
    <property type="evidence" value="ECO:0007669"/>
    <property type="project" value="InterPro"/>
</dbReference>
<dbReference type="InterPro" id="IPR043502">
    <property type="entry name" value="DNA/RNA_pol_sf"/>
</dbReference>
<evidence type="ECO:0000259" key="7">
    <source>
        <dbReference type="SMART" id="SM00482"/>
    </source>
</evidence>
<dbReference type="InterPro" id="IPR001098">
    <property type="entry name" value="DNA-dir_DNA_pol_A_palm_dom"/>
</dbReference>
<name>A0AA37XDQ0_9MICO</name>
<accession>A0AA37XDQ0</accession>
<dbReference type="Gene3D" id="3.30.70.370">
    <property type="match status" value="1"/>
</dbReference>
<dbReference type="SMART" id="SM00482">
    <property type="entry name" value="POLAc"/>
    <property type="match status" value="1"/>
</dbReference>
<organism evidence="8 9">
    <name type="scientific">Litorihabitans aurantiacus</name>
    <dbReference type="NCBI Taxonomy" id="1930061"/>
    <lineage>
        <taxon>Bacteria</taxon>
        <taxon>Bacillati</taxon>
        <taxon>Actinomycetota</taxon>
        <taxon>Actinomycetes</taxon>
        <taxon>Micrococcales</taxon>
        <taxon>Beutenbergiaceae</taxon>
        <taxon>Litorihabitans</taxon>
    </lineage>
</organism>
<evidence type="ECO:0000313" key="8">
    <source>
        <dbReference type="EMBL" id="GMA30512.1"/>
    </source>
</evidence>
<dbReference type="CDD" id="cd06444">
    <property type="entry name" value="DNA_pol_A"/>
    <property type="match status" value="1"/>
</dbReference>
<proteinExistence type="inferred from homology"/>
<feature type="region of interest" description="Disordered" evidence="6">
    <location>
        <begin position="449"/>
        <end position="539"/>
    </location>
</feature>
<dbReference type="GO" id="GO:0003887">
    <property type="term" value="F:DNA-directed DNA polymerase activity"/>
    <property type="evidence" value="ECO:0007669"/>
    <property type="project" value="InterPro"/>
</dbReference>
<dbReference type="PANTHER" id="PTHR43706">
    <property type="entry name" value="NADH DEHYDROGENASE"/>
    <property type="match status" value="1"/>
</dbReference>
<comment type="similarity">
    <text evidence="1">Belongs to the NADH dehydrogenase family.</text>
</comment>
<keyword evidence="9" id="KW-1185">Reference proteome</keyword>
<dbReference type="Gene3D" id="1.10.150.20">
    <property type="entry name" value="5' to 3' exonuclease, C-terminal subdomain"/>
    <property type="match status" value="1"/>
</dbReference>
<feature type="region of interest" description="Disordered" evidence="6">
    <location>
        <begin position="1087"/>
        <end position="1120"/>
    </location>
</feature>
<reference evidence="8" key="1">
    <citation type="journal article" date="2014" name="Int. J. Syst. Evol. Microbiol.">
        <title>Complete genome sequence of Corynebacterium casei LMG S-19264T (=DSM 44701T), isolated from a smear-ripened cheese.</title>
        <authorList>
            <consortium name="US DOE Joint Genome Institute (JGI-PGF)"/>
            <person name="Walter F."/>
            <person name="Albersmeier A."/>
            <person name="Kalinowski J."/>
            <person name="Ruckert C."/>
        </authorList>
    </citation>
    <scope>NUCLEOTIDE SEQUENCE</scope>
    <source>
        <strain evidence="8">NBRC 112290</strain>
    </source>
</reference>
<dbReference type="AlphaFoldDB" id="A0AA37XDQ0"/>
<keyword evidence="4" id="KW-0560">Oxidoreductase</keyword>